<dbReference type="GO" id="GO:0006529">
    <property type="term" value="P:asparagine biosynthetic process"/>
    <property type="evidence" value="ECO:0007669"/>
    <property type="project" value="InterPro"/>
</dbReference>
<comment type="caution">
    <text evidence="5">The sequence shown here is derived from an EMBL/GenBank/DDBJ whole genome shotgun (WGS) entry which is preliminary data.</text>
</comment>
<dbReference type="PANTHER" id="PTHR30073">
    <property type="entry name" value="ASPARTATE--AMMONIA LIGASE"/>
    <property type="match status" value="1"/>
</dbReference>
<dbReference type="SUPFAM" id="SSF55681">
    <property type="entry name" value="Class II aaRS and biotin synthetases"/>
    <property type="match status" value="1"/>
</dbReference>
<sequence>MNTYIPEGYKSLLGVYDTQKAIGLLKRLFEDQLAAKLNLFRVSAPLFLEEASGLNDNLNGYERPVLFDIPQAGKEAQV</sequence>
<dbReference type="Gene3D" id="3.30.930.10">
    <property type="entry name" value="Bira Bifunctional Protein, Domain 2"/>
    <property type="match status" value="1"/>
</dbReference>
<evidence type="ECO:0000256" key="4">
    <source>
        <dbReference type="ARBA" id="ARBA00022840"/>
    </source>
</evidence>
<dbReference type="EC" id="6.3.1.1" evidence="5"/>
<keyword evidence="2 5" id="KW-0436">Ligase</keyword>
<dbReference type="GO" id="GO:0005829">
    <property type="term" value="C:cytosol"/>
    <property type="evidence" value="ECO:0007669"/>
    <property type="project" value="TreeGrafter"/>
</dbReference>
<dbReference type="GO" id="GO:0004071">
    <property type="term" value="F:aspartate-ammonia ligase activity"/>
    <property type="evidence" value="ECO:0007669"/>
    <property type="project" value="UniProtKB-EC"/>
</dbReference>
<gene>
    <name evidence="5" type="ORF">LEA_16109</name>
</gene>
<keyword evidence="3" id="KW-0547">Nucleotide-binding</keyword>
<evidence type="ECO:0000256" key="1">
    <source>
        <dbReference type="ARBA" id="ARBA00022490"/>
    </source>
</evidence>
<evidence type="ECO:0000256" key="3">
    <source>
        <dbReference type="ARBA" id="ARBA00022741"/>
    </source>
</evidence>
<keyword evidence="4" id="KW-0067">ATP-binding</keyword>
<feature type="non-terminal residue" evidence="5">
    <location>
        <position position="78"/>
    </location>
</feature>
<evidence type="ECO:0000313" key="5">
    <source>
        <dbReference type="EMBL" id="EKC53943.1"/>
    </source>
</evidence>
<dbReference type="Pfam" id="PF03590">
    <property type="entry name" value="AsnA"/>
    <property type="match status" value="1"/>
</dbReference>
<protein>
    <submittedName>
        <fullName evidence="5">Aspartate--ammonia ligase</fullName>
        <ecNumber evidence="5">6.3.1.1</ecNumber>
    </submittedName>
</protein>
<evidence type="ECO:0000256" key="2">
    <source>
        <dbReference type="ARBA" id="ARBA00022598"/>
    </source>
</evidence>
<keyword evidence="1" id="KW-0963">Cytoplasm</keyword>
<organism evidence="5">
    <name type="scientific">human gut metagenome</name>
    <dbReference type="NCBI Taxonomy" id="408170"/>
    <lineage>
        <taxon>unclassified sequences</taxon>
        <taxon>metagenomes</taxon>
        <taxon>organismal metagenomes</taxon>
    </lineage>
</organism>
<proteinExistence type="predicted"/>
<dbReference type="PANTHER" id="PTHR30073:SF5">
    <property type="entry name" value="ASPARTATE--AMMONIA LIGASE"/>
    <property type="match status" value="1"/>
</dbReference>
<dbReference type="InterPro" id="IPR045864">
    <property type="entry name" value="aa-tRNA-synth_II/BPL/LPL"/>
</dbReference>
<dbReference type="InterPro" id="IPR004618">
    <property type="entry name" value="AsnA"/>
</dbReference>
<dbReference type="AlphaFoldDB" id="K1S909"/>
<accession>K1S909</accession>
<dbReference type="GO" id="GO:0005524">
    <property type="term" value="F:ATP binding"/>
    <property type="evidence" value="ECO:0007669"/>
    <property type="project" value="UniProtKB-KW"/>
</dbReference>
<dbReference type="EMBL" id="AJWY01011006">
    <property type="protein sequence ID" value="EKC53943.1"/>
    <property type="molecule type" value="Genomic_DNA"/>
</dbReference>
<name>K1S909_9ZZZZ</name>
<reference evidence="5" key="1">
    <citation type="journal article" date="2013" name="Environ. Microbiol.">
        <title>Microbiota from the distal guts of lean and obese adolescents exhibit partial functional redundancy besides clear differences in community structure.</title>
        <authorList>
            <person name="Ferrer M."/>
            <person name="Ruiz A."/>
            <person name="Lanza F."/>
            <person name="Haange S.B."/>
            <person name="Oberbach A."/>
            <person name="Till H."/>
            <person name="Bargiela R."/>
            <person name="Campoy C."/>
            <person name="Segura M.T."/>
            <person name="Richter M."/>
            <person name="von Bergen M."/>
            <person name="Seifert J."/>
            <person name="Suarez A."/>
        </authorList>
    </citation>
    <scope>NUCLEOTIDE SEQUENCE</scope>
</reference>